<dbReference type="InterPro" id="IPR049509">
    <property type="entry name" value="DyP_N"/>
</dbReference>
<comment type="cofactor">
    <cofactor evidence="1">
        <name>heme b</name>
        <dbReference type="ChEBI" id="CHEBI:60344"/>
    </cofactor>
</comment>
<evidence type="ECO:0000259" key="9">
    <source>
        <dbReference type="Pfam" id="PF21105"/>
    </source>
</evidence>
<evidence type="ECO:0000313" key="11">
    <source>
        <dbReference type="Proteomes" id="UP000675781"/>
    </source>
</evidence>
<dbReference type="RefSeq" id="WP_212528219.1">
    <property type="nucleotide sequence ID" value="NZ_JAGSOG010000037.1"/>
</dbReference>
<feature type="region of interest" description="Disordered" evidence="8">
    <location>
        <begin position="330"/>
        <end position="352"/>
    </location>
</feature>
<dbReference type="GO" id="GO:0005829">
    <property type="term" value="C:cytosol"/>
    <property type="evidence" value="ECO:0007669"/>
    <property type="project" value="TreeGrafter"/>
</dbReference>
<evidence type="ECO:0000256" key="6">
    <source>
        <dbReference type="ARBA" id="ARBA00023004"/>
    </source>
</evidence>
<keyword evidence="4" id="KW-0479">Metal-binding</keyword>
<dbReference type="InterPro" id="IPR006314">
    <property type="entry name" value="Dyp_peroxidase"/>
</dbReference>
<feature type="domain" description="DyP dimeric alpha+beta barrel" evidence="9">
    <location>
        <begin position="20"/>
        <end position="177"/>
    </location>
</feature>
<name>A0A941IM32_9ACTN</name>
<gene>
    <name evidence="10" type="ORF">KDL01_10520</name>
</gene>
<dbReference type="NCBIfam" id="TIGR01413">
    <property type="entry name" value="Dyp_perox_fam"/>
    <property type="match status" value="1"/>
</dbReference>
<reference evidence="10" key="1">
    <citation type="submission" date="2021-04" db="EMBL/GenBank/DDBJ databases">
        <title>Genome based classification of Actinospica acidithermotolerans sp. nov., an actinobacterium isolated from an Indonesian hot spring.</title>
        <authorList>
            <person name="Kusuma A.B."/>
            <person name="Putra K.E."/>
            <person name="Nafisah S."/>
            <person name="Loh J."/>
            <person name="Nouioui I."/>
            <person name="Goodfellow M."/>
        </authorList>
    </citation>
    <scope>NUCLEOTIDE SEQUENCE</scope>
    <source>
        <strain evidence="10">CSCA 57</strain>
    </source>
</reference>
<dbReference type="Proteomes" id="UP000675781">
    <property type="component" value="Unassembled WGS sequence"/>
</dbReference>
<dbReference type="GO" id="GO:0020037">
    <property type="term" value="F:heme binding"/>
    <property type="evidence" value="ECO:0007669"/>
    <property type="project" value="InterPro"/>
</dbReference>
<dbReference type="GO" id="GO:0046872">
    <property type="term" value="F:metal ion binding"/>
    <property type="evidence" value="ECO:0007669"/>
    <property type="project" value="UniProtKB-KW"/>
</dbReference>
<dbReference type="SUPFAM" id="SSF54909">
    <property type="entry name" value="Dimeric alpha+beta barrel"/>
    <property type="match status" value="1"/>
</dbReference>
<comment type="caution">
    <text evidence="10">The sequence shown here is derived from an EMBL/GenBank/DDBJ whole genome shotgun (WGS) entry which is preliminary data.</text>
</comment>
<keyword evidence="6" id="KW-0408">Iron</keyword>
<evidence type="ECO:0000256" key="8">
    <source>
        <dbReference type="SAM" id="MobiDB-lite"/>
    </source>
</evidence>
<accession>A0A941IM32</accession>
<keyword evidence="3" id="KW-0349">Heme</keyword>
<dbReference type="PANTHER" id="PTHR30521:SF4">
    <property type="entry name" value="DEFERROCHELATASE"/>
    <property type="match status" value="1"/>
</dbReference>
<proteinExistence type="inferred from homology"/>
<dbReference type="PROSITE" id="PS51404">
    <property type="entry name" value="DYP_PEROXIDASE"/>
    <property type="match status" value="1"/>
</dbReference>
<dbReference type="PANTHER" id="PTHR30521">
    <property type="entry name" value="DEFERROCHELATASE/PEROXIDASE"/>
    <property type="match status" value="1"/>
</dbReference>
<dbReference type="InterPro" id="IPR011008">
    <property type="entry name" value="Dimeric_a/b-barrel"/>
</dbReference>
<evidence type="ECO:0000256" key="5">
    <source>
        <dbReference type="ARBA" id="ARBA00023002"/>
    </source>
</evidence>
<keyword evidence="11" id="KW-1185">Reference proteome</keyword>
<dbReference type="AlphaFoldDB" id="A0A941IM32"/>
<sequence length="781" mass="85379">MTSSATVTGPGALPLRESADIQGDILAGFKKDHVSLLFLQFEDAARARSWLAELAPRIATTRQVAAFNERFSQARRTSGGDDPEALNATWLGVSLTYPGLRLLSGRADPLPAVPTGTTLEAFVHGAAARARALGDIEDSATDRWLFGHEQGRAVHAVLTLASDTAEGLQQAIDEQREAATRAAALLVFQQNAATLTGERRGKEHFGFKDGVSEPGVRGFDEEDPQRPGYVRKHPGTRLIPPGEFLIGRPRVQLEGDRRRFPAEAVPPWMNDGSFQVIRRLAQDVPGWWAQVGDQLQVLKRGKNLVPQGATVEWLAARMVGRWRSGAPVHKCPTHDPVNDRAATSDNDISYRDDPDGLKTPLFSHLRQCAPRDGLLDGEPVPEQFMDARRIIRRGAPYGQPFDPARGTAGGPDAARGLLFVSYQADLVEQFEFIQKAWVNTSDFPPGREHRPGPDAMISGRLPESDEGGPALNDGLIRYESANSEGTGRQSTPLALRRFVRTEGAVYAFAPSISTLKALAEGRLDGHTPTTARIDEIVAVPDQYRVGGVSRYWLFQQDRQRGIVVRDDEESTDLVLRPSDDLANWPALAGVRRVDAVLPVPDRQRVGGKSWYWIFHTTGGTQLCRTISIADGERHVSALEEADRALSGWRSLQGVAHLDAVLPVPDRQRVGGESLYWVFHTPAAAGGSERQLHRIISVADGTQHTDTLVRADAELTTWSSLAGIDKVDAFLPVPALQRAAGKSHFWVFHRDGVRTVSIADGARHTDTLVGEDRALGQWVNLG</sequence>
<feature type="region of interest" description="Disordered" evidence="8">
    <location>
        <begin position="204"/>
        <end position="234"/>
    </location>
</feature>
<comment type="similarity">
    <text evidence="7">Belongs to the DyP-type peroxidase family.</text>
</comment>
<evidence type="ECO:0000256" key="4">
    <source>
        <dbReference type="ARBA" id="ARBA00022723"/>
    </source>
</evidence>
<organism evidence="10 11">
    <name type="scientific">Actinospica durhamensis</name>
    <dbReference type="NCBI Taxonomy" id="1508375"/>
    <lineage>
        <taxon>Bacteria</taxon>
        <taxon>Bacillati</taxon>
        <taxon>Actinomycetota</taxon>
        <taxon>Actinomycetes</taxon>
        <taxon>Catenulisporales</taxon>
        <taxon>Actinospicaceae</taxon>
        <taxon>Actinospica</taxon>
    </lineage>
</organism>
<protein>
    <submittedName>
        <fullName evidence="10">Dyp-type peroxidase</fullName>
    </submittedName>
</protein>
<keyword evidence="2 10" id="KW-0575">Peroxidase</keyword>
<evidence type="ECO:0000256" key="1">
    <source>
        <dbReference type="ARBA" id="ARBA00001970"/>
    </source>
</evidence>
<evidence type="ECO:0000256" key="3">
    <source>
        <dbReference type="ARBA" id="ARBA00022617"/>
    </source>
</evidence>
<evidence type="ECO:0000313" key="10">
    <source>
        <dbReference type="EMBL" id="MBR7833700.1"/>
    </source>
</evidence>
<keyword evidence="5" id="KW-0560">Oxidoreductase</keyword>
<dbReference type="EMBL" id="JAGSOG010000037">
    <property type="protein sequence ID" value="MBR7833700.1"/>
    <property type="molecule type" value="Genomic_DNA"/>
</dbReference>
<evidence type="ECO:0000256" key="2">
    <source>
        <dbReference type="ARBA" id="ARBA00022559"/>
    </source>
</evidence>
<evidence type="ECO:0000256" key="7">
    <source>
        <dbReference type="ARBA" id="ARBA00025737"/>
    </source>
</evidence>
<dbReference type="GO" id="GO:0004601">
    <property type="term" value="F:peroxidase activity"/>
    <property type="evidence" value="ECO:0007669"/>
    <property type="project" value="UniProtKB-KW"/>
</dbReference>
<dbReference type="Pfam" id="PF21105">
    <property type="entry name" value="DyP_N"/>
    <property type="match status" value="1"/>
</dbReference>